<keyword evidence="3" id="KW-1185">Reference proteome</keyword>
<accession>A0A3T0D5X7</accession>
<dbReference type="EMBL" id="CP034791">
    <property type="protein sequence ID" value="AZT90477.1"/>
    <property type="molecule type" value="Genomic_DNA"/>
</dbReference>
<dbReference type="RefSeq" id="WP_127351922.1">
    <property type="nucleotide sequence ID" value="NZ_CP034791.1"/>
</dbReference>
<sequence>MSELSILELLERMEEILESSKSIPFTSKVMVEKDELLEIIKEIRLLLPQELSQVKWAKEERKKILERAQKEAEAIISDAENKVKGLVDETEIVKMAEKRAEEIIQKAKEHAKEYRIMAQTYTIELLEQTKKTIENIVKELNDNIDQIKQKNT</sequence>
<evidence type="ECO:0000256" key="1">
    <source>
        <dbReference type="SAM" id="Coils"/>
    </source>
</evidence>
<gene>
    <name evidence="2" type="ORF">ELD05_07360</name>
</gene>
<feature type="coiled-coil region" evidence="1">
    <location>
        <begin position="62"/>
        <end position="150"/>
    </location>
</feature>
<proteinExistence type="predicted"/>
<name>A0A3T0D5X7_9FIRM</name>
<dbReference type="Proteomes" id="UP000282930">
    <property type="component" value="Chromosome"/>
</dbReference>
<evidence type="ECO:0000313" key="3">
    <source>
        <dbReference type="Proteomes" id="UP000282930"/>
    </source>
</evidence>
<protein>
    <submittedName>
        <fullName evidence="2">ATPase</fullName>
    </submittedName>
</protein>
<evidence type="ECO:0000313" key="2">
    <source>
        <dbReference type="EMBL" id="AZT90477.1"/>
    </source>
</evidence>
<dbReference type="KEGG" id="ccha:ELD05_07360"/>
<keyword evidence="1" id="KW-0175">Coiled coil</keyword>
<organism evidence="2 3">
    <name type="scientific">Caldicellulosiruptor changbaiensis</name>
    <dbReference type="NCBI Taxonomy" id="1222016"/>
    <lineage>
        <taxon>Bacteria</taxon>
        <taxon>Bacillati</taxon>
        <taxon>Bacillota</taxon>
        <taxon>Bacillota incertae sedis</taxon>
        <taxon>Caldicellulosiruptorales</taxon>
        <taxon>Caldicellulosiruptoraceae</taxon>
        <taxon>Caldicellulosiruptor</taxon>
    </lineage>
</organism>
<dbReference type="AlphaFoldDB" id="A0A3T0D5X7"/>
<reference evidence="2 3" key="1">
    <citation type="submission" date="2018-12" db="EMBL/GenBank/DDBJ databases">
        <title>Genome sequence from the cellulolytic species, Caldicellulosiruptor changbaiensis.</title>
        <authorList>
            <person name="Blumer-Schuette S.E."/>
            <person name="Mendoza C."/>
        </authorList>
    </citation>
    <scope>NUCLEOTIDE SEQUENCE [LARGE SCALE GENOMIC DNA]</scope>
    <source>
        <strain evidence="2 3">CBS-Z</strain>
    </source>
</reference>